<keyword evidence="4" id="KW-0067">ATP-binding</keyword>
<dbReference type="NCBIfam" id="NF009487">
    <property type="entry name" value="PRK12849.1"/>
    <property type="match status" value="1"/>
</dbReference>
<protein>
    <recommendedName>
        <fullName evidence="7">20 kDa chaperonin, chloroplastic</fullName>
    </recommendedName>
    <alternativeName>
        <fullName evidence="6">Chaperonin 10</fullName>
    </alternativeName>
    <alternativeName>
        <fullName evidence="8">Protein Cpn21</fullName>
    </alternativeName>
</protein>
<dbReference type="CDD" id="cd03344">
    <property type="entry name" value="GroEL"/>
    <property type="match status" value="1"/>
</dbReference>
<dbReference type="PANTHER" id="PTHR45633">
    <property type="entry name" value="60 KDA HEAT SHOCK PROTEIN, MITOCHONDRIAL"/>
    <property type="match status" value="1"/>
</dbReference>
<evidence type="ECO:0000256" key="5">
    <source>
        <dbReference type="ARBA" id="ARBA00023186"/>
    </source>
</evidence>
<dbReference type="SMART" id="SM00883">
    <property type="entry name" value="Cpn10"/>
    <property type="match status" value="1"/>
</dbReference>
<dbReference type="InterPro" id="IPR001844">
    <property type="entry name" value="Cpn60/GroEL"/>
</dbReference>
<dbReference type="InterPro" id="IPR037124">
    <property type="entry name" value="Chaperonin_GroES_sf"/>
</dbReference>
<evidence type="ECO:0000313" key="12">
    <source>
        <dbReference type="EMBL" id="CAL1125023.1"/>
    </source>
</evidence>
<reference evidence="12" key="2">
    <citation type="submission" date="2024-04" db="EMBL/GenBank/DDBJ databases">
        <authorList>
            <person name="Chen Y."/>
            <person name="Shah S."/>
            <person name="Dougan E. K."/>
            <person name="Thang M."/>
            <person name="Chan C."/>
        </authorList>
    </citation>
    <scope>NUCLEOTIDE SEQUENCE [LARGE SCALE GENOMIC DNA]</scope>
</reference>
<dbReference type="PRINTS" id="PR00298">
    <property type="entry name" value="CHAPERONIN60"/>
</dbReference>
<dbReference type="InterPro" id="IPR020818">
    <property type="entry name" value="Chaperonin_GroES"/>
</dbReference>
<keyword evidence="3" id="KW-0547">Nucleotide-binding</keyword>
<comment type="similarity">
    <text evidence="2">Belongs to the GroES chaperonin family.</text>
</comment>
<dbReference type="NCBIfam" id="TIGR02348">
    <property type="entry name" value="GroEL"/>
    <property type="match status" value="1"/>
</dbReference>
<evidence type="ECO:0000256" key="4">
    <source>
        <dbReference type="ARBA" id="ARBA00022840"/>
    </source>
</evidence>
<dbReference type="AlphaFoldDB" id="A0A9P1BFN8"/>
<dbReference type="NCBIfam" id="NF009489">
    <property type="entry name" value="PRK12851.1"/>
    <property type="match status" value="1"/>
</dbReference>
<dbReference type="HAMAP" id="MF_00580">
    <property type="entry name" value="CH10"/>
    <property type="match status" value="1"/>
</dbReference>
<dbReference type="NCBIfam" id="NF001533">
    <property type="entry name" value="PRK00364.2-4"/>
    <property type="match status" value="1"/>
</dbReference>
<dbReference type="GO" id="GO:0140662">
    <property type="term" value="F:ATP-dependent protein folding chaperone"/>
    <property type="evidence" value="ECO:0007669"/>
    <property type="project" value="InterPro"/>
</dbReference>
<proteinExistence type="inferred from homology"/>
<dbReference type="PROSITE" id="PS00681">
    <property type="entry name" value="CHAPERONINS_CPN10"/>
    <property type="match status" value="1"/>
</dbReference>
<dbReference type="InterPro" id="IPR018369">
    <property type="entry name" value="Chaprnonin_Cpn10_CS"/>
</dbReference>
<dbReference type="GO" id="GO:0042026">
    <property type="term" value="P:protein refolding"/>
    <property type="evidence" value="ECO:0007669"/>
    <property type="project" value="InterPro"/>
</dbReference>
<dbReference type="Proteomes" id="UP001152797">
    <property type="component" value="Unassembled WGS sequence"/>
</dbReference>
<dbReference type="GO" id="GO:0005524">
    <property type="term" value="F:ATP binding"/>
    <property type="evidence" value="ECO:0007669"/>
    <property type="project" value="UniProtKB-KW"/>
</dbReference>
<dbReference type="EMBL" id="CAMXCT020000001">
    <property type="protein sequence ID" value="CAL1125023.1"/>
    <property type="molecule type" value="Genomic_DNA"/>
</dbReference>
<organism evidence="11">
    <name type="scientific">Cladocopium goreaui</name>
    <dbReference type="NCBI Taxonomy" id="2562237"/>
    <lineage>
        <taxon>Eukaryota</taxon>
        <taxon>Sar</taxon>
        <taxon>Alveolata</taxon>
        <taxon>Dinophyceae</taxon>
        <taxon>Suessiales</taxon>
        <taxon>Symbiodiniaceae</taxon>
        <taxon>Cladocopium</taxon>
    </lineage>
</organism>
<evidence type="ECO:0000256" key="1">
    <source>
        <dbReference type="ARBA" id="ARBA00006607"/>
    </source>
</evidence>
<dbReference type="InterPro" id="IPR011032">
    <property type="entry name" value="GroES-like_sf"/>
</dbReference>
<dbReference type="InterPro" id="IPR027410">
    <property type="entry name" value="TCP-1-like_intermed_sf"/>
</dbReference>
<dbReference type="Gene3D" id="1.10.560.10">
    <property type="entry name" value="GroEL-like equatorial domain"/>
    <property type="match status" value="1"/>
</dbReference>
<comment type="similarity">
    <text evidence="1 9">Belongs to the chaperonin (HSP60) family.</text>
</comment>
<dbReference type="EMBL" id="CAMXCT030000001">
    <property type="protein sequence ID" value="CAL4758960.1"/>
    <property type="molecule type" value="Genomic_DNA"/>
</dbReference>
<keyword evidence="13" id="KW-1185">Reference proteome</keyword>
<evidence type="ECO:0000256" key="10">
    <source>
        <dbReference type="SAM" id="Coils"/>
    </source>
</evidence>
<dbReference type="Gene3D" id="3.30.260.10">
    <property type="entry name" value="TCP-1-like chaperonin intermediate domain"/>
    <property type="match status" value="1"/>
</dbReference>
<dbReference type="EMBL" id="CAMXCT010000001">
    <property type="protein sequence ID" value="CAI3971648.1"/>
    <property type="molecule type" value="Genomic_DNA"/>
</dbReference>
<dbReference type="InterPro" id="IPR027413">
    <property type="entry name" value="GROEL-like_equatorial_sf"/>
</dbReference>
<dbReference type="Pfam" id="PF00166">
    <property type="entry name" value="Cpn10"/>
    <property type="match status" value="1"/>
</dbReference>
<keyword evidence="10" id="KW-0175">Coiled coil</keyword>
<dbReference type="CDD" id="cd00320">
    <property type="entry name" value="cpn10"/>
    <property type="match status" value="1"/>
</dbReference>
<dbReference type="InterPro" id="IPR018370">
    <property type="entry name" value="Chaperonin_Cpn60_CS"/>
</dbReference>
<evidence type="ECO:0000313" key="13">
    <source>
        <dbReference type="Proteomes" id="UP001152797"/>
    </source>
</evidence>
<dbReference type="NCBIfam" id="NF000592">
    <property type="entry name" value="PRK00013.1"/>
    <property type="match status" value="1"/>
</dbReference>
<accession>A0A9P1BFN8</accession>
<dbReference type="OrthoDB" id="1733909at2759"/>
<evidence type="ECO:0000256" key="7">
    <source>
        <dbReference type="ARBA" id="ARBA00073031"/>
    </source>
</evidence>
<dbReference type="NCBIfam" id="NF009488">
    <property type="entry name" value="PRK12850.1"/>
    <property type="match status" value="1"/>
</dbReference>
<gene>
    <name evidence="11" type="ORF">C1SCF055_LOCUS238</name>
</gene>
<dbReference type="FunFam" id="3.50.7.10:FF:000001">
    <property type="entry name" value="60 kDa chaperonin"/>
    <property type="match status" value="1"/>
</dbReference>
<evidence type="ECO:0000256" key="2">
    <source>
        <dbReference type="ARBA" id="ARBA00006975"/>
    </source>
</evidence>
<keyword evidence="5" id="KW-0143">Chaperone</keyword>
<dbReference type="InterPro" id="IPR002423">
    <property type="entry name" value="Cpn60/GroEL/TCP-1"/>
</dbReference>
<reference evidence="11" key="1">
    <citation type="submission" date="2022-10" db="EMBL/GenBank/DDBJ databases">
        <authorList>
            <person name="Chen Y."/>
            <person name="Dougan E. K."/>
            <person name="Chan C."/>
            <person name="Rhodes N."/>
            <person name="Thang M."/>
        </authorList>
    </citation>
    <scope>NUCLEOTIDE SEQUENCE</scope>
</reference>
<evidence type="ECO:0000256" key="8">
    <source>
        <dbReference type="ARBA" id="ARBA00079398"/>
    </source>
</evidence>
<comment type="caution">
    <text evidence="11">The sequence shown here is derived from an EMBL/GenBank/DDBJ whole genome shotgun (WGS) entry which is preliminary data.</text>
</comment>
<evidence type="ECO:0000256" key="3">
    <source>
        <dbReference type="ARBA" id="ARBA00022741"/>
    </source>
</evidence>
<sequence>MKEIKLRPLDDRVVIEPMEAEEVTAGGIVLPDTAQEKPQRGTIVSVGPGKLLDSGSRGDLSVAVGDEVIYGKYSGNDIEVNGKDVKIMREGDILAKDRARAKMLRGVAKLADAVAVTMGPTGRNVIIDKSFGGPSVTKDGVTVSKEVELDDPFENMGAKLVNEVASKTSDIAGDGTTSATVLARAILTEGTRQVAAGSNPSAVRRGIEKAVDAAVEHLVSMAKPVSSKDEVAQIGAISANNDKEIGNLLADAMEKVGKDGVITVEEGKTAETTLELVEGMQFDKGFISPYFINEPTSMEAVLEDCYVLLHEKKVSNLRELIPLLEAVSQKGKPLLIIAEDVEGEALTALVVNRLRGVLNICAVKAPGFGDRRKAMLGDLAVLTGGTLISEDLGIKLENVGLEHLGRAKRITVDKSDTTIVQGAGKTEDIQKRISQIRNQIEQTESEYDREKFQERLAKLTGGVAIISVGADTEADMKQKKARVEDALHATRAAVEEGILPGGGVALLRCEEAVEAIRSKARGDEKIGVDIIKHVLQAPIKQIADNCGLDGSVVADEVRQKKGSQGYDANAGEYVDMLKAGIIDPLKVVRSALSNAASISGLMLTTEALVTNIGDDKDSHKVEGSVR</sequence>
<evidence type="ECO:0000256" key="6">
    <source>
        <dbReference type="ARBA" id="ARBA00031971"/>
    </source>
</evidence>
<dbReference type="SUPFAM" id="SSF52029">
    <property type="entry name" value="GroEL apical domain-like"/>
    <property type="match status" value="1"/>
</dbReference>
<dbReference type="Pfam" id="PF00118">
    <property type="entry name" value="Cpn60_TCP1"/>
    <property type="match status" value="1"/>
</dbReference>
<dbReference type="SUPFAM" id="SSF50129">
    <property type="entry name" value="GroES-like"/>
    <property type="match status" value="1"/>
</dbReference>
<feature type="coiled-coil region" evidence="10">
    <location>
        <begin position="426"/>
        <end position="453"/>
    </location>
</feature>
<dbReference type="HAMAP" id="MF_00600">
    <property type="entry name" value="CH60"/>
    <property type="match status" value="1"/>
</dbReference>
<dbReference type="NCBIfam" id="NF001531">
    <property type="entry name" value="PRK00364.2-2"/>
    <property type="match status" value="1"/>
</dbReference>
<dbReference type="FunFam" id="2.30.33.40:FF:000001">
    <property type="entry name" value="10 kDa chaperonin"/>
    <property type="match status" value="1"/>
</dbReference>
<evidence type="ECO:0000256" key="9">
    <source>
        <dbReference type="RuleBase" id="RU000418"/>
    </source>
</evidence>
<name>A0A9P1BFN8_9DINO</name>
<dbReference type="SUPFAM" id="SSF54849">
    <property type="entry name" value="GroEL-intermediate domain like"/>
    <property type="match status" value="1"/>
</dbReference>
<dbReference type="Gene3D" id="3.50.7.10">
    <property type="entry name" value="GroEL"/>
    <property type="match status" value="1"/>
</dbReference>
<dbReference type="InterPro" id="IPR027409">
    <property type="entry name" value="GroEL-like_apical_dom_sf"/>
</dbReference>
<dbReference type="PROSITE" id="PS00296">
    <property type="entry name" value="CHAPERONINS_CPN60"/>
    <property type="match status" value="1"/>
</dbReference>
<dbReference type="Gene3D" id="2.30.33.40">
    <property type="entry name" value="GroES chaperonin"/>
    <property type="match status" value="1"/>
</dbReference>
<dbReference type="SUPFAM" id="SSF48592">
    <property type="entry name" value="GroEL equatorial domain-like"/>
    <property type="match status" value="1"/>
</dbReference>
<evidence type="ECO:0000313" key="11">
    <source>
        <dbReference type="EMBL" id="CAI3971648.1"/>
    </source>
</evidence>